<keyword evidence="3" id="KW-1185">Reference proteome</keyword>
<accession>A0A379LIA1</accession>
<sequence length="173" mass="19410">MIKLNTDKHKLSVIAIVGTLMMATLSSGCSPAEEESSQSVSQGYDEAFVGMCFNDAGPEDTHIDESSNAAITNLALEPLSCQTPHDNEVYYIYPLPAEAETKLDTEAFFEDMLDICEDEFEDYIGSDYRESYYEMSVLFPTTESWKLGHKQAICYAFHPAAKKLDFELKDIDK</sequence>
<dbReference type="EMBL" id="UGVC01000001">
    <property type="protein sequence ID" value="SUD90296.1"/>
    <property type="molecule type" value="Genomic_DNA"/>
</dbReference>
<evidence type="ECO:0000259" key="1">
    <source>
        <dbReference type="Pfam" id="PF13845"/>
    </source>
</evidence>
<feature type="domain" description="Septum formation-related" evidence="1">
    <location>
        <begin position="75"/>
        <end position="154"/>
    </location>
</feature>
<evidence type="ECO:0000313" key="2">
    <source>
        <dbReference type="EMBL" id="SUD90296.1"/>
    </source>
</evidence>
<dbReference type="Proteomes" id="UP000254123">
    <property type="component" value="Unassembled WGS sequence"/>
</dbReference>
<gene>
    <name evidence="2" type="ORF">NCTC10526_00619</name>
</gene>
<protein>
    <recommendedName>
        <fullName evidence="1">Septum formation-related domain-containing protein</fullName>
    </recommendedName>
</protein>
<reference evidence="2 3" key="1">
    <citation type="submission" date="2018-06" db="EMBL/GenBank/DDBJ databases">
        <authorList>
            <consortium name="Pathogen Informatics"/>
            <person name="Doyle S."/>
        </authorList>
    </citation>
    <scope>NUCLEOTIDE SEQUENCE [LARGE SCALE GENOMIC DNA]</scope>
    <source>
        <strain evidence="2 3">NCTC10526</strain>
    </source>
</reference>
<dbReference type="Pfam" id="PF13845">
    <property type="entry name" value="Septum_form"/>
    <property type="match status" value="1"/>
</dbReference>
<dbReference type="RefSeq" id="WP_051584477.1">
    <property type="nucleotide sequence ID" value="NZ_CAJHAQ010000001.1"/>
</dbReference>
<dbReference type="STRING" id="1123034.GCA_000685805_01805"/>
<organism evidence="2 3">
    <name type="scientific">Psychrobacter phenylpyruvicus</name>
    <dbReference type="NCBI Taxonomy" id="29432"/>
    <lineage>
        <taxon>Bacteria</taxon>
        <taxon>Pseudomonadati</taxon>
        <taxon>Pseudomonadota</taxon>
        <taxon>Gammaproteobacteria</taxon>
        <taxon>Moraxellales</taxon>
        <taxon>Moraxellaceae</taxon>
        <taxon>Psychrobacter</taxon>
    </lineage>
</organism>
<name>A0A379LIA1_9GAMM</name>
<proteinExistence type="predicted"/>
<dbReference type="PROSITE" id="PS51257">
    <property type="entry name" value="PROKAR_LIPOPROTEIN"/>
    <property type="match status" value="1"/>
</dbReference>
<dbReference type="InterPro" id="IPR026004">
    <property type="entry name" value="Septum_form"/>
</dbReference>
<dbReference type="AlphaFoldDB" id="A0A379LIA1"/>
<evidence type="ECO:0000313" key="3">
    <source>
        <dbReference type="Proteomes" id="UP000254123"/>
    </source>
</evidence>